<evidence type="ECO:0000256" key="3">
    <source>
        <dbReference type="ARBA" id="ARBA00012438"/>
    </source>
</evidence>
<evidence type="ECO:0000256" key="4">
    <source>
        <dbReference type="ARBA" id="ARBA00022553"/>
    </source>
</evidence>
<gene>
    <name evidence="11" type="ORF">PhaeoP88_02748</name>
</gene>
<reference evidence="11 12" key="2">
    <citation type="journal article" date="2017" name="Genome Biol. Evol.">
        <title>Trajectories and Drivers of Genome Evolution in Surface-Associated Marine Phaeobacter.</title>
        <authorList>
            <person name="Freese H.M."/>
            <person name="Sikorski J."/>
            <person name="Bunk B."/>
            <person name="Scheuner C."/>
            <person name="Meier-Kolthoff J.P."/>
            <person name="Sproer C."/>
            <person name="Gram L."/>
            <person name="Overmann J."/>
        </authorList>
    </citation>
    <scope>NUCLEOTIDE SEQUENCE [LARGE SCALE GENOMIC DNA]</scope>
    <source>
        <strain evidence="11 12">P88</strain>
    </source>
</reference>
<evidence type="ECO:0000256" key="5">
    <source>
        <dbReference type="ARBA" id="ARBA00022679"/>
    </source>
</evidence>
<feature type="transmembrane region" description="Helical" evidence="9">
    <location>
        <begin position="278"/>
        <end position="300"/>
    </location>
</feature>
<keyword evidence="4" id="KW-0597">Phosphoprotein</keyword>
<evidence type="ECO:0000256" key="7">
    <source>
        <dbReference type="ARBA" id="ARBA00022777"/>
    </source>
</evidence>
<evidence type="ECO:0000256" key="9">
    <source>
        <dbReference type="SAM" id="Phobius"/>
    </source>
</evidence>
<keyword evidence="9" id="KW-0472">Membrane</keyword>
<comment type="catalytic activity">
    <reaction evidence="1">
        <text>ATP + protein L-histidine = ADP + protein N-phospho-L-histidine.</text>
        <dbReference type="EC" id="2.7.13.3"/>
    </reaction>
</comment>
<dbReference type="EC" id="2.7.13.3" evidence="3"/>
<dbReference type="SUPFAM" id="SSF55874">
    <property type="entry name" value="ATPase domain of HSP90 chaperone/DNA topoisomerase II/histidine kinase"/>
    <property type="match status" value="1"/>
</dbReference>
<evidence type="ECO:0000313" key="12">
    <source>
        <dbReference type="Proteomes" id="UP000236447"/>
    </source>
</evidence>
<keyword evidence="9" id="KW-1133">Transmembrane helix</keyword>
<proteinExistence type="predicted"/>
<dbReference type="GO" id="GO:0004673">
    <property type="term" value="F:protein histidine kinase activity"/>
    <property type="evidence" value="ECO:0007669"/>
    <property type="project" value="UniProtKB-EC"/>
</dbReference>
<dbReference type="GO" id="GO:0007165">
    <property type="term" value="P:signal transduction"/>
    <property type="evidence" value="ECO:0007669"/>
    <property type="project" value="InterPro"/>
</dbReference>
<dbReference type="Gene3D" id="3.30.450.20">
    <property type="entry name" value="PAS domain"/>
    <property type="match status" value="1"/>
</dbReference>
<keyword evidence="7 11" id="KW-0418">Kinase</keyword>
<evidence type="ECO:0000256" key="8">
    <source>
        <dbReference type="ARBA" id="ARBA00022840"/>
    </source>
</evidence>
<keyword evidence="8" id="KW-0067">ATP-binding</keyword>
<dbReference type="InterPro" id="IPR036890">
    <property type="entry name" value="HATPase_C_sf"/>
</dbReference>
<evidence type="ECO:0000256" key="1">
    <source>
        <dbReference type="ARBA" id="ARBA00000085"/>
    </source>
</evidence>
<dbReference type="InterPro" id="IPR003660">
    <property type="entry name" value="HAMP_dom"/>
</dbReference>
<keyword evidence="5" id="KW-0808">Transferase</keyword>
<evidence type="ECO:0000313" key="11">
    <source>
        <dbReference type="EMBL" id="AUR00091.1"/>
    </source>
</evidence>
<comment type="subcellular location">
    <subcellularLocation>
        <location evidence="2">Membrane</location>
    </subcellularLocation>
</comment>
<evidence type="ECO:0000259" key="10">
    <source>
        <dbReference type="PROSITE" id="PS50885"/>
    </source>
</evidence>
<protein>
    <recommendedName>
        <fullName evidence="3">histidine kinase</fullName>
        <ecNumber evidence="3">2.7.13.3</ecNumber>
    </recommendedName>
</protein>
<organism evidence="11 12">
    <name type="scientific">Phaeobacter inhibens</name>
    <dbReference type="NCBI Taxonomy" id="221822"/>
    <lineage>
        <taxon>Bacteria</taxon>
        <taxon>Pseudomonadati</taxon>
        <taxon>Pseudomonadota</taxon>
        <taxon>Alphaproteobacteria</taxon>
        <taxon>Rhodobacterales</taxon>
        <taxon>Roseobacteraceae</taxon>
        <taxon>Phaeobacter</taxon>
    </lineage>
</organism>
<dbReference type="Pfam" id="PF07568">
    <property type="entry name" value="HisKA_2"/>
    <property type="match status" value="1"/>
</dbReference>
<dbReference type="PANTHER" id="PTHR41523">
    <property type="entry name" value="TWO-COMPONENT SYSTEM SENSOR PROTEIN"/>
    <property type="match status" value="1"/>
</dbReference>
<keyword evidence="9" id="KW-0812">Transmembrane</keyword>
<keyword evidence="6" id="KW-0547">Nucleotide-binding</keyword>
<dbReference type="GO" id="GO:0005524">
    <property type="term" value="F:ATP binding"/>
    <property type="evidence" value="ECO:0007669"/>
    <property type="project" value="UniProtKB-KW"/>
</dbReference>
<feature type="domain" description="HAMP" evidence="10">
    <location>
        <begin position="302"/>
        <end position="356"/>
    </location>
</feature>
<evidence type="ECO:0000256" key="6">
    <source>
        <dbReference type="ARBA" id="ARBA00022741"/>
    </source>
</evidence>
<name>A0A2I7KC45_9RHOB</name>
<evidence type="ECO:0000256" key="2">
    <source>
        <dbReference type="ARBA" id="ARBA00004370"/>
    </source>
</evidence>
<dbReference type="PROSITE" id="PS50885">
    <property type="entry name" value="HAMP"/>
    <property type="match status" value="1"/>
</dbReference>
<dbReference type="Proteomes" id="UP000236447">
    <property type="component" value="Chromosome"/>
</dbReference>
<dbReference type="AlphaFoldDB" id="A0A2I7KC45"/>
<reference evidence="11 12" key="1">
    <citation type="journal article" date="2017" name="Front. Microbiol.">
        <title>Phaeobacter piscinae sp. nov., a species of the Roseobacter group and potential aquaculture probiont.</title>
        <authorList>
            <person name="Sonnenschein E.C."/>
            <person name="Phippen C.B.W."/>
            <person name="Nielsen K.F."/>
            <person name="Mateiu R.V."/>
            <person name="Melchiorsen J."/>
            <person name="Gram L."/>
            <person name="Overmann J."/>
            <person name="Freese H.M."/>
        </authorList>
    </citation>
    <scope>NUCLEOTIDE SEQUENCE [LARGE SCALE GENOMIC DNA]</scope>
    <source>
        <strain evidence="11 12">P88</strain>
    </source>
</reference>
<dbReference type="GO" id="GO:0016020">
    <property type="term" value="C:membrane"/>
    <property type="evidence" value="ECO:0007669"/>
    <property type="project" value="UniProtKB-SubCell"/>
</dbReference>
<dbReference type="EMBL" id="CP010725">
    <property type="protein sequence ID" value="AUR00091.1"/>
    <property type="molecule type" value="Genomic_DNA"/>
</dbReference>
<accession>A0A2I7KC45</accession>
<dbReference type="InterPro" id="IPR011495">
    <property type="entry name" value="Sig_transdc_His_kin_sub2_dim/P"/>
</dbReference>
<sequence>MRLGRALAGGLFFRLAALMTLALLPLGMIAIYQTYSVIDEAARLSRVAILARAENAALAERELLQRTNGAAEALSAIALPLSDQPDACNAMMTSFVAEQAAYSFAGLYRPGGQRVCSSGGGQASIANTPIFQRALSRGTPSYGVGRNLDGSDGFELSLTRPIEEAGRAVAYLVLAIPNRLTSSFFTDDWKLEGIRFATINEEGDVLSASEPRSEAGLILPQTSLREDLMARSGETFFAVSNAGEERFFAVSDIIPGQIAVVGSWPAAQAKMATGAGGWVFTLAFPVLMWLAGMVVGVFGLHRLVIRHLSDLRAAMRRYALGERKQAQLELINPPREFAEAQQSFNRMVLILSKAEERREIDLREKTILLREIHHRVKNNLQLIASIMNMQARSARSDEARTVLAQLQRRVRGLAAIHRSLNTNPDVTTVDAAELITALAKEVAAMSLGSDAVVSIETKLETVPLNQDDAVNLSMLVAEALTNAVRYAGEAEDGRRVVQVFFTEEKDGMCRLAIHNALDPQSGLAHEDRHFTSGLGARLIKAFVAQLNGDAKVTETETEFTYEVVFPRSDDTAAAAIAEQKGANDNADLRHTG</sequence>
<feature type="transmembrane region" description="Helical" evidence="9">
    <location>
        <begin position="12"/>
        <end position="35"/>
    </location>
</feature>
<dbReference type="Gene3D" id="3.30.565.10">
    <property type="entry name" value="Histidine kinase-like ATPase, C-terminal domain"/>
    <property type="match status" value="1"/>
</dbReference>
<dbReference type="PANTHER" id="PTHR41523:SF8">
    <property type="entry name" value="ETHYLENE RESPONSE SENSOR PROTEIN"/>
    <property type="match status" value="1"/>
</dbReference>